<dbReference type="PANTHER" id="PTHR35519">
    <property type="entry name" value="MEMBRANE PROTEINS"/>
    <property type="match status" value="1"/>
</dbReference>
<evidence type="ECO:0000313" key="1">
    <source>
        <dbReference type="EMBL" id="MEP0866759.1"/>
    </source>
</evidence>
<dbReference type="Pfam" id="PF13430">
    <property type="entry name" value="DUF4112"/>
    <property type="match status" value="1"/>
</dbReference>
<dbReference type="InterPro" id="IPR025187">
    <property type="entry name" value="DUF4112"/>
</dbReference>
<accession>A0ABV0JTG8</accession>
<organism evidence="1 2">
    <name type="scientific">Funiculus sociatus GB2-A5</name>
    <dbReference type="NCBI Taxonomy" id="2933946"/>
    <lineage>
        <taxon>Bacteria</taxon>
        <taxon>Bacillati</taxon>
        <taxon>Cyanobacteriota</taxon>
        <taxon>Cyanophyceae</taxon>
        <taxon>Coleofasciculales</taxon>
        <taxon>Coleofasciculaceae</taxon>
        <taxon>Funiculus</taxon>
    </lineage>
</organism>
<protein>
    <submittedName>
        <fullName evidence="1">DUF4112 domain-containing protein</fullName>
    </submittedName>
</protein>
<dbReference type="PANTHER" id="PTHR35519:SF2">
    <property type="entry name" value="PH DOMAIN PROTEIN"/>
    <property type="match status" value="1"/>
</dbReference>
<dbReference type="EMBL" id="JAMPKK010000050">
    <property type="protein sequence ID" value="MEP0866759.1"/>
    <property type="molecule type" value="Genomic_DNA"/>
</dbReference>
<reference evidence="1 2" key="1">
    <citation type="submission" date="2022-04" db="EMBL/GenBank/DDBJ databases">
        <title>Positive selection, recombination, and allopatry shape intraspecific diversity of widespread and dominant cyanobacteria.</title>
        <authorList>
            <person name="Wei J."/>
            <person name="Shu W."/>
            <person name="Hu C."/>
        </authorList>
    </citation>
    <scope>NUCLEOTIDE SEQUENCE [LARGE SCALE GENOMIC DNA]</scope>
    <source>
        <strain evidence="1 2">GB2-A5</strain>
    </source>
</reference>
<proteinExistence type="predicted"/>
<dbReference type="Proteomes" id="UP001442494">
    <property type="component" value="Unassembled WGS sequence"/>
</dbReference>
<name>A0ABV0JTG8_9CYAN</name>
<evidence type="ECO:0000313" key="2">
    <source>
        <dbReference type="Proteomes" id="UP001442494"/>
    </source>
</evidence>
<sequence length="160" mass="17687">MQLYIIPRGTRRASIYGAKITNMNTAERIATLNRIRKLSRLMDTAIGIPGTRFRIGLDPIIGLVPGAGDIVSTTFSAYIIYLAAKFRIPGEDLRRMIFNISLEAVVGTVPLVGDLFDAYYKSNIRNLAILEKHLEAVEPEVVEIASEMNPLDTNPLGKVL</sequence>
<gene>
    <name evidence="1" type="ORF">NDI37_20095</name>
</gene>
<keyword evidence="2" id="KW-1185">Reference proteome</keyword>
<comment type="caution">
    <text evidence="1">The sequence shown here is derived from an EMBL/GenBank/DDBJ whole genome shotgun (WGS) entry which is preliminary data.</text>
</comment>